<dbReference type="AlphaFoldDB" id="A0A1A8CGF6"/>
<dbReference type="EMBL" id="HADZ01014946">
    <property type="protein sequence ID" value="SBP78887.1"/>
    <property type="molecule type" value="Transcribed_RNA"/>
</dbReference>
<protein>
    <submittedName>
        <fullName evidence="1">TIA1 cytotoxic granule-associated RNA binding protein</fullName>
    </submittedName>
</protein>
<sequence length="27" mass="3411">MFFFFFFLILNASSFIWRIWVESTFTL</sequence>
<proteinExistence type="predicted"/>
<organism evidence="1">
    <name type="scientific">Nothobranchius kadleci</name>
    <name type="common">African annual killifish</name>
    <dbReference type="NCBI Taxonomy" id="1051664"/>
    <lineage>
        <taxon>Eukaryota</taxon>
        <taxon>Metazoa</taxon>
        <taxon>Chordata</taxon>
        <taxon>Craniata</taxon>
        <taxon>Vertebrata</taxon>
        <taxon>Euteleostomi</taxon>
        <taxon>Actinopterygii</taxon>
        <taxon>Neopterygii</taxon>
        <taxon>Teleostei</taxon>
        <taxon>Neoteleostei</taxon>
        <taxon>Acanthomorphata</taxon>
        <taxon>Ovalentaria</taxon>
        <taxon>Atherinomorphae</taxon>
        <taxon>Cyprinodontiformes</taxon>
        <taxon>Nothobranchiidae</taxon>
        <taxon>Nothobranchius</taxon>
    </lineage>
</organism>
<evidence type="ECO:0000313" key="1">
    <source>
        <dbReference type="EMBL" id="SBP78887.1"/>
    </source>
</evidence>
<reference evidence="1" key="1">
    <citation type="submission" date="2016-05" db="EMBL/GenBank/DDBJ databases">
        <authorList>
            <person name="Lavstsen T."/>
            <person name="Jespersen J.S."/>
        </authorList>
    </citation>
    <scope>NUCLEOTIDE SEQUENCE</scope>
    <source>
        <tissue evidence="1">Brain</tissue>
    </source>
</reference>
<name>A0A1A8CGF6_NOTKA</name>
<reference evidence="1" key="2">
    <citation type="submission" date="2016-06" db="EMBL/GenBank/DDBJ databases">
        <title>The genome of a short-lived fish provides insights into sex chromosome evolution and the genetic control of aging.</title>
        <authorList>
            <person name="Reichwald K."/>
            <person name="Felder M."/>
            <person name="Petzold A."/>
            <person name="Koch P."/>
            <person name="Groth M."/>
            <person name="Platzer M."/>
        </authorList>
    </citation>
    <scope>NUCLEOTIDE SEQUENCE</scope>
    <source>
        <tissue evidence="1">Brain</tissue>
    </source>
</reference>
<gene>
    <name evidence="1" type="primary">OLA.508</name>
</gene>
<accession>A0A1A8CGF6</accession>